<proteinExistence type="predicted"/>
<organism evidence="1 2">
    <name type="scientific">Vaccinium darrowii</name>
    <dbReference type="NCBI Taxonomy" id="229202"/>
    <lineage>
        <taxon>Eukaryota</taxon>
        <taxon>Viridiplantae</taxon>
        <taxon>Streptophyta</taxon>
        <taxon>Embryophyta</taxon>
        <taxon>Tracheophyta</taxon>
        <taxon>Spermatophyta</taxon>
        <taxon>Magnoliopsida</taxon>
        <taxon>eudicotyledons</taxon>
        <taxon>Gunneridae</taxon>
        <taxon>Pentapetalae</taxon>
        <taxon>asterids</taxon>
        <taxon>Ericales</taxon>
        <taxon>Ericaceae</taxon>
        <taxon>Vaccinioideae</taxon>
        <taxon>Vaccinieae</taxon>
        <taxon>Vaccinium</taxon>
    </lineage>
</organism>
<gene>
    <name evidence="1" type="ORF">Vadar_032015</name>
</gene>
<dbReference type="EMBL" id="CM037159">
    <property type="protein sequence ID" value="KAH7867330.1"/>
    <property type="molecule type" value="Genomic_DNA"/>
</dbReference>
<name>A0ACB7ZNX9_9ERIC</name>
<comment type="caution">
    <text evidence="1">The sequence shown here is derived from an EMBL/GenBank/DDBJ whole genome shotgun (WGS) entry which is preliminary data.</text>
</comment>
<evidence type="ECO:0000313" key="2">
    <source>
        <dbReference type="Proteomes" id="UP000828048"/>
    </source>
</evidence>
<sequence>MDPPLSEYTFGNLIRGADVSVNSEMGLGELVSKTREAIGKIDSEYLKELQGENGYDMVVRHSNEAMEWYFDKEVDYFLFTSWCRFPTYESDFGWGRPVWVSSASWAAPNTIVLLDSMSDIGGIEAWFTMDEDDTYDQI</sequence>
<accession>A0ACB7ZNX9</accession>
<keyword evidence="2" id="KW-1185">Reference proteome</keyword>
<reference evidence="1 2" key="1">
    <citation type="journal article" date="2021" name="Hortic Res">
        <title>High-quality reference genome and annotation aids understanding of berry development for evergreen blueberry (Vaccinium darrowii).</title>
        <authorList>
            <person name="Yu J."/>
            <person name="Hulse-Kemp A.M."/>
            <person name="Babiker E."/>
            <person name="Staton M."/>
        </authorList>
    </citation>
    <scope>NUCLEOTIDE SEQUENCE [LARGE SCALE GENOMIC DNA]</scope>
    <source>
        <strain evidence="2">cv. NJ 8807/NJ 8810</strain>
        <tissue evidence="1">Young leaf</tissue>
    </source>
</reference>
<dbReference type="Proteomes" id="UP000828048">
    <property type="component" value="Chromosome 9"/>
</dbReference>
<protein>
    <submittedName>
        <fullName evidence="1">Uncharacterized protein</fullName>
    </submittedName>
</protein>
<evidence type="ECO:0000313" key="1">
    <source>
        <dbReference type="EMBL" id="KAH7867330.1"/>
    </source>
</evidence>